<dbReference type="eggNOG" id="COG0590">
    <property type="taxonomic scope" value="Bacteria"/>
</dbReference>
<dbReference type="GO" id="GO:0008270">
    <property type="term" value="F:zinc ion binding"/>
    <property type="evidence" value="ECO:0007669"/>
    <property type="project" value="InterPro"/>
</dbReference>
<proteinExistence type="predicted"/>
<sequence length="144" mass="15852">MEKALILAQRAFDADEVPVGAIVVNSQGKIIGRGRNKVEERHTQIAHAECNAIAQAGKKVGDWRLEGCWIYVTLEPCSLCMHLILMSRLKGVVFGASSPLFGFRLGLQEPLSLDKKGNLMVIPNISAPRAATLLKTFFKHKRKA</sequence>
<dbReference type="PANTHER" id="PTHR11079">
    <property type="entry name" value="CYTOSINE DEAMINASE FAMILY MEMBER"/>
    <property type="match status" value="1"/>
</dbReference>
<dbReference type="SUPFAM" id="SSF53927">
    <property type="entry name" value="Cytidine deaminase-like"/>
    <property type="match status" value="1"/>
</dbReference>
<comment type="caution">
    <text evidence="4">The sequence shown here is derived from an EMBL/GenBank/DDBJ whole genome shotgun (WGS) entry which is preliminary data.</text>
</comment>
<dbReference type="PROSITE" id="PS00903">
    <property type="entry name" value="CYT_DCMP_DEAMINASES_1"/>
    <property type="match status" value="1"/>
</dbReference>
<evidence type="ECO:0000256" key="1">
    <source>
        <dbReference type="ARBA" id="ARBA00022723"/>
    </source>
</evidence>
<gene>
    <name evidence="4" type="ORF">J120_01625</name>
</gene>
<accession>A0A0D2JFB4</accession>
<dbReference type="Proteomes" id="UP000032214">
    <property type="component" value="Unassembled WGS sequence"/>
</dbReference>
<organism evidence="4 5">
    <name type="scientific">candidate division TM6 bacterium JCVI TM6SC1</name>
    <dbReference type="NCBI Taxonomy" id="1306947"/>
    <lineage>
        <taxon>Bacteria</taxon>
        <taxon>Candidatus Babelota</taxon>
        <taxon>Vermiphilus</taxon>
    </lineage>
</organism>
<dbReference type="Pfam" id="PF00383">
    <property type="entry name" value="dCMP_cyt_deam_1"/>
    <property type="match status" value="1"/>
</dbReference>
<protein>
    <recommendedName>
        <fullName evidence="3">CMP/dCMP-type deaminase domain-containing protein</fullName>
    </recommendedName>
</protein>
<dbReference type="CDD" id="cd01285">
    <property type="entry name" value="nucleoside_deaminase"/>
    <property type="match status" value="1"/>
</dbReference>
<dbReference type="EMBL" id="ARQD01000001">
    <property type="protein sequence ID" value="KIX85716.1"/>
    <property type="molecule type" value="Genomic_DNA"/>
</dbReference>
<dbReference type="Gene3D" id="3.40.140.10">
    <property type="entry name" value="Cytidine Deaminase, domain 2"/>
    <property type="match status" value="1"/>
</dbReference>
<reference evidence="4 5" key="1">
    <citation type="journal article" date="2013" name="Proc. Natl. Acad. Sci. U.S.A.">
        <title>Candidate phylum TM6 genome recovered from a hospital sink biofilm provides genomic insights into this uncultivated phylum.</title>
        <authorList>
            <person name="McLean J.S."/>
            <person name="Lombardo M.J."/>
            <person name="Badger J.H."/>
            <person name="Edlund A."/>
            <person name="Novotny M."/>
            <person name="Yee-Greenbaum J."/>
            <person name="Vyahhi N."/>
            <person name="Hall A.P."/>
            <person name="Yang Y."/>
            <person name="Dupont C.L."/>
            <person name="Ziegler M.G."/>
            <person name="Chitsaz H."/>
            <person name="Allen A.E."/>
            <person name="Yooseph S."/>
            <person name="Tesler G."/>
            <person name="Pevzner P.A."/>
            <person name="Friedman R.M."/>
            <person name="Nealson K.H."/>
            <person name="Venter J.C."/>
            <person name="Lasken R.S."/>
        </authorList>
    </citation>
    <scope>NUCLEOTIDE SEQUENCE [LARGE SCALE GENOMIC DNA]</scope>
    <source>
        <strain evidence="4 5">TM6SC1</strain>
    </source>
</reference>
<keyword evidence="5" id="KW-1185">Reference proteome</keyword>
<dbReference type="InterPro" id="IPR002125">
    <property type="entry name" value="CMP_dCMP_dom"/>
</dbReference>
<evidence type="ECO:0000256" key="2">
    <source>
        <dbReference type="ARBA" id="ARBA00022833"/>
    </source>
</evidence>
<dbReference type="GO" id="GO:0002100">
    <property type="term" value="P:tRNA wobble adenosine to inosine editing"/>
    <property type="evidence" value="ECO:0007669"/>
    <property type="project" value="InterPro"/>
</dbReference>
<dbReference type="PANTHER" id="PTHR11079:SF179">
    <property type="entry name" value="TRNA(ADENINE(34)) DEAMINASE, CHLOROPLASTIC"/>
    <property type="match status" value="1"/>
</dbReference>
<keyword evidence="2" id="KW-0862">Zinc</keyword>
<keyword evidence="1" id="KW-0479">Metal-binding</keyword>
<dbReference type="STRING" id="1306947.J120_01625"/>
<evidence type="ECO:0000313" key="5">
    <source>
        <dbReference type="Proteomes" id="UP000032214"/>
    </source>
</evidence>
<evidence type="ECO:0000313" key="4">
    <source>
        <dbReference type="EMBL" id="KIX85716.1"/>
    </source>
</evidence>
<dbReference type="PROSITE" id="PS51747">
    <property type="entry name" value="CYT_DCMP_DEAMINASES_2"/>
    <property type="match status" value="1"/>
</dbReference>
<dbReference type="GO" id="GO:0052717">
    <property type="term" value="F:tRNA-specific adenosine-34 deaminase activity"/>
    <property type="evidence" value="ECO:0007669"/>
    <property type="project" value="UniProtKB-EC"/>
</dbReference>
<dbReference type="InterPro" id="IPR016193">
    <property type="entry name" value="Cytidine_deaminase-like"/>
</dbReference>
<dbReference type="InterPro" id="IPR016192">
    <property type="entry name" value="APOBEC/CMP_deaminase_Zn-bd"/>
</dbReference>
<name>A0A0D2JFB4_9BACT</name>
<feature type="domain" description="CMP/dCMP-type deaminase" evidence="3">
    <location>
        <begin position="1"/>
        <end position="108"/>
    </location>
</feature>
<evidence type="ECO:0000259" key="3">
    <source>
        <dbReference type="PROSITE" id="PS51747"/>
    </source>
</evidence>
<dbReference type="AlphaFoldDB" id="A0A0D2JFB4"/>